<dbReference type="Pfam" id="PF11738">
    <property type="entry name" value="DUF3298"/>
    <property type="match status" value="1"/>
</dbReference>
<dbReference type="eggNOG" id="ENOG502Z8Z7">
    <property type="taxonomic scope" value="Bacteria"/>
</dbReference>
<reference evidence="4" key="1">
    <citation type="journal article" date="2013" name="Genome Announc.">
        <title>First genome sequence of a syntrophic acetate-oxidizing bacterium, Tepidanaerobacter acetatoxydans strain Re1.</title>
        <authorList>
            <person name="Manzoor S."/>
            <person name="Bongcam-Rudloff E."/>
            <person name="Schnurer A."/>
            <person name="Muller B."/>
        </authorList>
    </citation>
    <scope>NUCLEOTIDE SEQUENCE [LARGE SCALE GENOMIC DNA]</scope>
    <source>
        <strain evidence="4">Re1</strain>
    </source>
</reference>
<evidence type="ECO:0000313" key="3">
    <source>
        <dbReference type="EMBL" id="CDI40575.1"/>
    </source>
</evidence>
<feature type="transmembrane region" description="Helical" evidence="1">
    <location>
        <begin position="54"/>
        <end position="72"/>
    </location>
</feature>
<dbReference type="EMBL" id="HF563609">
    <property type="protein sequence ID" value="CDI40575.1"/>
    <property type="molecule type" value="Genomic_DNA"/>
</dbReference>
<name>U4QKT9_TEPAE</name>
<keyword evidence="1" id="KW-1133">Transmembrane helix</keyword>
<evidence type="ECO:0000313" key="4">
    <source>
        <dbReference type="Proteomes" id="UP000010802"/>
    </source>
</evidence>
<dbReference type="Gene3D" id="3.30.565.40">
    <property type="entry name" value="Fervidobacterium nodosum Rt17-B1 like"/>
    <property type="match status" value="1"/>
</dbReference>
<dbReference type="KEGG" id="tae:TepiRe1_1110"/>
<feature type="domain" description="DUF3298" evidence="2">
    <location>
        <begin position="209"/>
        <end position="293"/>
    </location>
</feature>
<dbReference type="InterPro" id="IPR021729">
    <property type="entry name" value="DUF3298"/>
</dbReference>
<dbReference type="Gene3D" id="3.90.640.20">
    <property type="entry name" value="Heat-shock cognate protein, ATPase"/>
    <property type="match status" value="1"/>
</dbReference>
<evidence type="ECO:0000256" key="1">
    <source>
        <dbReference type="SAM" id="Phobius"/>
    </source>
</evidence>
<keyword evidence="4" id="KW-1185">Reference proteome</keyword>
<dbReference type="STRING" id="1209989.TepRe1_1012"/>
<keyword evidence="1" id="KW-0472">Membrane</keyword>
<organism evidence="3 4">
    <name type="scientific">Tepidanaerobacter acetatoxydans (strain DSM 21804 / JCM 16047 / Re1)</name>
    <dbReference type="NCBI Taxonomy" id="1209989"/>
    <lineage>
        <taxon>Bacteria</taxon>
        <taxon>Bacillati</taxon>
        <taxon>Bacillota</taxon>
        <taxon>Clostridia</taxon>
        <taxon>Thermosediminibacterales</taxon>
        <taxon>Tepidanaerobacteraceae</taxon>
        <taxon>Tepidanaerobacter</taxon>
    </lineage>
</organism>
<dbReference type="Proteomes" id="UP000010802">
    <property type="component" value="Chromosome"/>
</dbReference>
<gene>
    <name evidence="3" type="primary">rsiV</name>
    <name evidence="3" type="ordered locus">TEPIRE1_1110</name>
</gene>
<sequence>MGGFKMKNNSLEKLKKEYMDIPIPQELDFVVKKALKESRSNSTTMASKGRLRKAAVVAASTAACVAVLTIGVNTSPAFAKTLSKIPVVSSIVKVLTFREYTVDEDTFNANIKVPEISGLKDEKLQSSLNEKYLKENEKLYEQFIADMEDMKQNGGGHLGVDSGYVVKTDTDRILSIGRYVVNTVGSSSTTFKYDTIDKKNEVLITLPSLFKDDSYVDTISENIKEQMKMRHEADDNMIYWVEGIEDEGLVELFEKISKEQNFYINSDDKLVISFDKYDVAPGYMGIQEFVIPTQIISDILVSNEYIK</sequence>
<dbReference type="AlphaFoldDB" id="U4QKT9"/>
<proteinExistence type="predicted"/>
<dbReference type="HOGENOM" id="CLU_049430_0_0_9"/>
<protein>
    <submittedName>
        <fullName evidence="3">Anti-sigma-V factor RsiV</fullName>
    </submittedName>
</protein>
<evidence type="ECO:0000259" key="2">
    <source>
        <dbReference type="Pfam" id="PF11738"/>
    </source>
</evidence>
<keyword evidence="1" id="KW-0812">Transmembrane</keyword>
<dbReference type="InterPro" id="IPR037126">
    <property type="entry name" value="PdaC/RsiV-like_sf"/>
</dbReference>
<accession>U4QKT9</accession>